<dbReference type="Proteomes" id="UP000762271">
    <property type="component" value="Unassembled WGS sequence"/>
</dbReference>
<sequence>MRVMINQIEHLLPEGAKLEHALEALKAQPPFAVAINLQFIPKSNYDQCALVENDQIEVISPVTGG</sequence>
<evidence type="ECO:0000313" key="4">
    <source>
        <dbReference type="EMBL" id="RAZ42283.1"/>
    </source>
</evidence>
<dbReference type="Pfam" id="PF02597">
    <property type="entry name" value="ThiS"/>
    <property type="match status" value="1"/>
</dbReference>
<dbReference type="NCBIfam" id="TIGR01683">
    <property type="entry name" value="thiS"/>
    <property type="match status" value="1"/>
</dbReference>
<dbReference type="SUPFAM" id="SSF54285">
    <property type="entry name" value="MoaD/ThiS"/>
    <property type="match status" value="1"/>
</dbReference>
<evidence type="ECO:0000313" key="2">
    <source>
        <dbReference type="EMBL" id="MBT8550845.1"/>
    </source>
</evidence>
<reference evidence="1" key="3">
    <citation type="journal article" date="2019" name="Int. J. Syst. Evol. Microbiol.">
        <title>Polynucleobacter paneuropaeus sp. nov., characterized by six strains isolated from freshwater lakes located along a 3000 km north-south cross-section across Europe.</title>
        <authorList>
            <person name="Hoetzinger M."/>
            <person name="Schmidt J."/>
            <person name="Pitt A."/>
            <person name="Koll U."/>
            <person name="Lang E."/>
            <person name="Hahn M.W."/>
        </authorList>
    </citation>
    <scope>NUCLEOTIDE SEQUENCE</scope>
    <source>
        <strain evidence="1">MG-25-Pas1-D2</strain>
    </source>
</reference>
<dbReference type="Proteomes" id="UP000783102">
    <property type="component" value="Unassembled WGS sequence"/>
</dbReference>
<dbReference type="EMBL" id="JAANGI010000001">
    <property type="protein sequence ID" value="MBT8590514.1"/>
    <property type="molecule type" value="Genomic_DNA"/>
</dbReference>
<dbReference type="EMBL" id="JAANEY010000001">
    <property type="protein sequence ID" value="MBT8550845.1"/>
    <property type="molecule type" value="Genomic_DNA"/>
</dbReference>
<evidence type="ECO:0000313" key="6">
    <source>
        <dbReference type="Proteomes" id="UP000251072"/>
    </source>
</evidence>
<dbReference type="InterPro" id="IPR012675">
    <property type="entry name" value="Beta-grasp_dom_sf"/>
</dbReference>
<dbReference type="Proteomes" id="UP000248592">
    <property type="component" value="Chromosome"/>
</dbReference>
<dbReference type="InterPro" id="IPR010035">
    <property type="entry name" value="Thi_S"/>
</dbReference>
<reference evidence="5" key="1">
    <citation type="submission" date="2018-06" db="EMBL/GenBank/DDBJ databases">
        <title>Description of a new Polynucleobacter species.</title>
        <authorList>
            <person name="Hahn M.W."/>
        </authorList>
    </citation>
    <scope>NUCLEOTIDE SEQUENCE [LARGE SCALE GENOMIC DNA]</scope>
    <source>
        <strain evidence="5">MG-25-Pas1-D2</strain>
    </source>
</reference>
<dbReference type="GeneID" id="66832212"/>
<gene>
    <name evidence="1" type="primary">thiS</name>
    <name evidence="4" type="ORF">DP176_06965</name>
    <name evidence="3" type="ORF">G6693_01055</name>
    <name evidence="2" type="ORF">G6731_02570</name>
    <name evidence="1" type="ORF">Pas1_04690</name>
</gene>
<dbReference type="InterPro" id="IPR016155">
    <property type="entry name" value="Mopterin_synth/thiamin_S_b"/>
</dbReference>
<dbReference type="OrthoDB" id="9800283at2"/>
<evidence type="ECO:0000313" key="1">
    <source>
        <dbReference type="EMBL" id="AWW49741.1"/>
    </source>
</evidence>
<dbReference type="EMBL" id="CP030085">
    <property type="protein sequence ID" value="AWW49741.1"/>
    <property type="molecule type" value="Genomic_DNA"/>
</dbReference>
<protein>
    <submittedName>
        <fullName evidence="2">Sulfur carrier protein ThiS</fullName>
    </submittedName>
    <submittedName>
        <fullName evidence="1">Thiamine biosynthesis protein ThiS</fullName>
    </submittedName>
</protein>
<proteinExistence type="predicted"/>
<dbReference type="InterPro" id="IPR003749">
    <property type="entry name" value="ThiS/MoaD-like"/>
</dbReference>
<evidence type="ECO:0000313" key="3">
    <source>
        <dbReference type="EMBL" id="MBT8590514.1"/>
    </source>
</evidence>
<dbReference type="AlphaFoldDB" id="A0A2Z4JSG8"/>
<dbReference type="KEGG" id="poh:DPM16_04390"/>
<dbReference type="Proteomes" id="UP000251072">
    <property type="component" value="Unassembled WGS sequence"/>
</dbReference>
<dbReference type="EMBL" id="QMCH01000003">
    <property type="protein sequence ID" value="RAZ42283.1"/>
    <property type="molecule type" value="Genomic_DNA"/>
</dbReference>
<dbReference type="CDD" id="cd00565">
    <property type="entry name" value="Ubl_ThiS"/>
    <property type="match status" value="1"/>
</dbReference>
<organism evidence="1 5">
    <name type="scientific">Polynucleobacter paneuropaeus</name>
    <dbReference type="NCBI Taxonomy" id="2527775"/>
    <lineage>
        <taxon>Bacteria</taxon>
        <taxon>Pseudomonadati</taxon>
        <taxon>Pseudomonadota</taxon>
        <taxon>Betaproteobacteria</taxon>
        <taxon>Burkholderiales</taxon>
        <taxon>Burkholderiaceae</taxon>
        <taxon>Polynucleobacter</taxon>
    </lineage>
</organism>
<dbReference type="RefSeq" id="WP_112204076.1">
    <property type="nucleotide sequence ID" value="NZ_CBCSBS010000001.1"/>
</dbReference>
<accession>A0A2Z4JSG8</accession>
<reference evidence="2" key="4">
    <citation type="journal article" date="2021" name="Genome Biol. Evol.">
        <title>Continental-Scale Gene Flow Prevents Allopatric Divergence of Pelagic Freshwater Bacteria.</title>
        <authorList>
            <person name="Hoetzinger M."/>
            <person name="Pitt A."/>
            <person name="Huemer A."/>
            <person name="Hahn M.W."/>
        </authorList>
    </citation>
    <scope>NUCLEOTIDE SEQUENCE</scope>
    <source>
        <strain evidence="3">AP-YLGG-20-G6</strain>
        <strain evidence="2">SM1-W8</strain>
    </source>
</reference>
<name>A0A2Z4JSG8_9BURK</name>
<keyword evidence="6" id="KW-1185">Reference proteome</keyword>
<dbReference type="Gene3D" id="3.10.20.30">
    <property type="match status" value="1"/>
</dbReference>
<reference evidence="4 6" key="2">
    <citation type="submission" date="2018-06" db="EMBL/GenBank/DDBJ databases">
        <title>Genome of strain Polynucleobacter sp. FUKU-NW-11.</title>
        <authorList>
            <person name="Hahn M.W."/>
        </authorList>
    </citation>
    <scope>NUCLEOTIDE SEQUENCE [LARGE SCALE GENOMIC DNA]</scope>
    <source>
        <strain evidence="4">FUKU-NW-11</strain>
        <strain evidence="6">FUKU-NW11</strain>
    </source>
</reference>
<evidence type="ECO:0000313" key="5">
    <source>
        <dbReference type="Proteomes" id="UP000248592"/>
    </source>
</evidence>